<dbReference type="GO" id="GO:0008757">
    <property type="term" value="F:S-adenosylmethionine-dependent methyltransferase activity"/>
    <property type="evidence" value="ECO:0007669"/>
    <property type="project" value="InterPro"/>
</dbReference>
<evidence type="ECO:0000256" key="1">
    <source>
        <dbReference type="ARBA" id="ARBA00022603"/>
    </source>
</evidence>
<dbReference type="AlphaFoldDB" id="A0A2M7ZV90"/>
<dbReference type="PANTHER" id="PTHR13069:SF21">
    <property type="entry name" value="ALKYLATED DNA REPAIR PROTEIN ALKB HOMOLOG 8"/>
    <property type="match status" value="1"/>
</dbReference>
<dbReference type="InterPro" id="IPR013216">
    <property type="entry name" value="Methyltransf_11"/>
</dbReference>
<keyword evidence="1" id="KW-0489">Methyltransferase</keyword>
<reference evidence="5" key="1">
    <citation type="submission" date="2017-09" db="EMBL/GenBank/DDBJ databases">
        <title>Depth-based differentiation of microbial function through sediment-hosted aquifers and enrichment of novel symbionts in the deep terrestrial subsurface.</title>
        <authorList>
            <person name="Probst A.J."/>
            <person name="Ladd B."/>
            <person name="Jarett J.K."/>
            <person name="Geller-Mcgrath D.E."/>
            <person name="Sieber C.M.K."/>
            <person name="Emerson J.B."/>
            <person name="Anantharaman K."/>
            <person name="Thomas B.C."/>
            <person name="Malmstrom R."/>
            <person name="Stieglmeier M."/>
            <person name="Klingl A."/>
            <person name="Woyke T."/>
            <person name="Ryan C.M."/>
            <person name="Banfield J.F."/>
        </authorList>
    </citation>
    <scope>NUCLEOTIDE SEQUENCE [LARGE SCALE GENOMIC DNA]</scope>
</reference>
<dbReference type="Proteomes" id="UP000229156">
    <property type="component" value="Unassembled WGS sequence"/>
</dbReference>
<feature type="domain" description="Methyltransferase type 11" evidence="3">
    <location>
        <begin position="50"/>
        <end position="158"/>
    </location>
</feature>
<dbReference type="InterPro" id="IPR051422">
    <property type="entry name" value="AlkB_tRNA_MeTrf/Diox"/>
</dbReference>
<protein>
    <recommendedName>
        <fullName evidence="3">Methyltransferase type 11 domain-containing protein</fullName>
    </recommendedName>
</protein>
<proteinExistence type="predicted"/>
<dbReference type="InterPro" id="IPR029063">
    <property type="entry name" value="SAM-dependent_MTases_sf"/>
</dbReference>
<dbReference type="EMBL" id="PFUT01000019">
    <property type="protein sequence ID" value="PJB09259.1"/>
    <property type="molecule type" value="Genomic_DNA"/>
</dbReference>
<gene>
    <name evidence="4" type="ORF">CO121_00925</name>
</gene>
<feature type="non-terminal residue" evidence="4">
    <location>
        <position position="166"/>
    </location>
</feature>
<dbReference type="GO" id="GO:0032259">
    <property type="term" value="P:methylation"/>
    <property type="evidence" value="ECO:0007669"/>
    <property type="project" value="UniProtKB-KW"/>
</dbReference>
<evidence type="ECO:0000313" key="5">
    <source>
        <dbReference type="Proteomes" id="UP000229156"/>
    </source>
</evidence>
<evidence type="ECO:0000259" key="3">
    <source>
        <dbReference type="Pfam" id="PF08241"/>
    </source>
</evidence>
<dbReference type="GO" id="GO:0008175">
    <property type="term" value="F:tRNA methyltransferase activity"/>
    <property type="evidence" value="ECO:0007669"/>
    <property type="project" value="UniProtKB-ARBA"/>
</dbReference>
<name>A0A2M7ZV90_9BACT</name>
<comment type="caution">
    <text evidence="4">The sequence shown here is derived from an EMBL/GenBank/DDBJ whole genome shotgun (WGS) entry which is preliminary data.</text>
</comment>
<accession>A0A2M7ZV90</accession>
<dbReference type="PANTHER" id="PTHR13069">
    <property type="entry name" value="ALKYLATED DNA REPAIR PROTEIN ALKB HOMOLOG 8"/>
    <property type="match status" value="1"/>
</dbReference>
<keyword evidence="2" id="KW-0808">Transferase</keyword>
<dbReference type="SUPFAM" id="SSF53335">
    <property type="entry name" value="S-adenosyl-L-methionine-dependent methyltransferases"/>
    <property type="match status" value="1"/>
</dbReference>
<evidence type="ECO:0000313" key="4">
    <source>
        <dbReference type="EMBL" id="PJB09259.1"/>
    </source>
</evidence>
<evidence type="ECO:0000256" key="2">
    <source>
        <dbReference type="ARBA" id="ARBA00022679"/>
    </source>
</evidence>
<dbReference type="Pfam" id="PF08241">
    <property type="entry name" value="Methyltransf_11"/>
    <property type="match status" value="1"/>
</dbReference>
<organism evidence="4 5">
    <name type="scientific">bacterium (Candidatus Gribaldobacteria) CG_4_9_14_3_um_filter_36_15</name>
    <dbReference type="NCBI Taxonomy" id="2014269"/>
    <lineage>
        <taxon>Bacteria</taxon>
        <taxon>Candidatus Gribaldobacteria</taxon>
    </lineage>
</organism>
<dbReference type="GO" id="GO:0006400">
    <property type="term" value="P:tRNA modification"/>
    <property type="evidence" value="ECO:0007669"/>
    <property type="project" value="UniProtKB-ARBA"/>
</dbReference>
<sequence>MKKEYAEQLLKKTKEGYDEIAEEFSTTREEVWEEMSFLFNDYVIPGDKILDLGCGNGRFFELLEDKDIDYIGVDFSQKLIEIARKKYLHPPQVFAKQKFGRARIKFQKADALNLPFPNNYFDKIYSIAVLHHIPSKQLRLQFLKEARRVLKLNGLLILTVWKPKSK</sequence>
<dbReference type="Gene3D" id="3.40.50.150">
    <property type="entry name" value="Vaccinia Virus protein VP39"/>
    <property type="match status" value="1"/>
</dbReference>
<dbReference type="CDD" id="cd02440">
    <property type="entry name" value="AdoMet_MTases"/>
    <property type="match status" value="1"/>
</dbReference>